<comment type="subcellular location">
    <subcellularLocation>
        <location evidence="1">Cell membrane</location>
    </subcellularLocation>
</comment>
<keyword evidence="3" id="KW-0812">Transmembrane</keyword>
<dbReference type="EMBL" id="JAFNME010000006">
    <property type="protein sequence ID" value="MBO1249047.1"/>
    <property type="molecule type" value="Genomic_DNA"/>
</dbReference>
<keyword evidence="6" id="KW-0969">Cilium</keyword>
<keyword evidence="6" id="KW-0966">Cell projection</keyword>
<dbReference type="InterPro" id="IPR022781">
    <property type="entry name" value="Flagellar_biosynth_FliO"/>
</dbReference>
<dbReference type="GO" id="GO:0016020">
    <property type="term" value="C:membrane"/>
    <property type="evidence" value="ECO:0007669"/>
    <property type="project" value="InterPro"/>
</dbReference>
<dbReference type="Proteomes" id="UP000664731">
    <property type="component" value="Unassembled WGS sequence"/>
</dbReference>
<keyword evidence="7" id="KW-1185">Reference proteome</keyword>
<comment type="caution">
    <text evidence="6">The sequence shown here is derived from an EMBL/GenBank/DDBJ whole genome shotgun (WGS) entry which is preliminary data.</text>
</comment>
<evidence type="ECO:0000256" key="5">
    <source>
        <dbReference type="ARBA" id="ARBA00023136"/>
    </source>
</evidence>
<keyword evidence="2" id="KW-1003">Cell membrane</keyword>
<keyword evidence="4" id="KW-1133">Transmembrane helix</keyword>
<keyword evidence="6" id="KW-0282">Flagellum</keyword>
<accession>A0A939KB33</accession>
<evidence type="ECO:0000256" key="4">
    <source>
        <dbReference type="ARBA" id="ARBA00022989"/>
    </source>
</evidence>
<dbReference type="GO" id="GO:0044781">
    <property type="term" value="P:bacterial-type flagellum organization"/>
    <property type="evidence" value="ECO:0007669"/>
    <property type="project" value="InterPro"/>
</dbReference>
<protein>
    <submittedName>
        <fullName evidence="6">Flagellar biosynthetic protein FliO</fullName>
    </submittedName>
</protein>
<evidence type="ECO:0000256" key="2">
    <source>
        <dbReference type="ARBA" id="ARBA00022475"/>
    </source>
</evidence>
<evidence type="ECO:0000256" key="3">
    <source>
        <dbReference type="ARBA" id="ARBA00022692"/>
    </source>
</evidence>
<gene>
    <name evidence="6" type="ORF">J1777_04215</name>
</gene>
<evidence type="ECO:0000313" key="6">
    <source>
        <dbReference type="EMBL" id="MBO1249047.1"/>
    </source>
</evidence>
<organism evidence="6 7">
    <name type="scientific">Comamonas denitrificans</name>
    <dbReference type="NCBI Taxonomy" id="117506"/>
    <lineage>
        <taxon>Bacteria</taxon>
        <taxon>Pseudomonadati</taxon>
        <taxon>Pseudomonadota</taxon>
        <taxon>Betaproteobacteria</taxon>
        <taxon>Burkholderiales</taxon>
        <taxon>Comamonadaceae</taxon>
        <taxon>Comamonas</taxon>
    </lineage>
</organism>
<name>A0A939KB33_9BURK</name>
<evidence type="ECO:0000313" key="7">
    <source>
        <dbReference type="Proteomes" id="UP000664731"/>
    </source>
</evidence>
<dbReference type="Pfam" id="PF04347">
    <property type="entry name" value="FliO"/>
    <property type="match status" value="1"/>
</dbReference>
<reference evidence="6" key="1">
    <citation type="submission" date="2021-03" db="EMBL/GenBank/DDBJ databases">
        <title>Comamonas denitrificans.</title>
        <authorList>
            <person name="Finster K."/>
        </authorList>
    </citation>
    <scope>NUCLEOTIDE SEQUENCE</scope>
    <source>
        <strain evidence="6">MM2021_4</strain>
    </source>
</reference>
<evidence type="ECO:0000256" key="1">
    <source>
        <dbReference type="ARBA" id="ARBA00004236"/>
    </source>
</evidence>
<sequence>MVVAMAALPWGLRRWQQRNQMARGVVQAQIQVLGALAVGPGQRIVTVQVQRNEQTTCLVLGVTAHNIQCLHVLGESAQSASLTPETITPSAQSATHFAQTLVAEQGKDS</sequence>
<proteinExistence type="predicted"/>
<keyword evidence="5" id="KW-0472">Membrane</keyword>
<dbReference type="AlphaFoldDB" id="A0A939KB33"/>